<gene>
    <name evidence="4" type="ORF">N7469_010392</name>
</gene>
<dbReference type="InterPro" id="IPR045871">
    <property type="entry name" value="AHP1-5/YPD1"/>
</dbReference>
<sequence length="200" mass="22738">MAPTDPKKVEEPAAPPELSDVKDLIDESTFEQILEMDDDDDRDFSKGIVYGFFDQAQNTFDQIEKAIANKKLEELSQLGHFLKGSSATLGLTNVKDGCEKIQHFGAGKDESGTIDEPDESVSLKNIDNTLKEVKVEYAKIEKFLRRFYGEEVKDEPEAKEEKKEEKKDAEKKDAEKKEEKKDVEKKEEKKEGASKEESKK</sequence>
<protein>
    <recommendedName>
        <fullName evidence="3">HPt domain-containing protein</fullName>
    </recommendedName>
</protein>
<feature type="modified residue" description="Phosphohistidine" evidence="1">
    <location>
        <position position="80"/>
    </location>
</feature>
<accession>A0A9W9NKD5</accession>
<dbReference type="SMART" id="SM00073">
    <property type="entry name" value="HPT"/>
    <property type="match status" value="1"/>
</dbReference>
<dbReference type="Pfam" id="PF01627">
    <property type="entry name" value="Hpt"/>
    <property type="match status" value="1"/>
</dbReference>
<dbReference type="PANTHER" id="PTHR28242:SF52">
    <property type="entry name" value="PHOSPHORELAY INTERMEDIATE PROTEIN YPD1"/>
    <property type="match status" value="1"/>
</dbReference>
<keyword evidence="1" id="KW-0597">Phosphoprotein</keyword>
<dbReference type="PROSITE" id="PS50894">
    <property type="entry name" value="HPT"/>
    <property type="match status" value="1"/>
</dbReference>
<dbReference type="PANTHER" id="PTHR28242">
    <property type="entry name" value="PHOSPHORELAY INTERMEDIATE PROTEIN YPD1"/>
    <property type="match status" value="1"/>
</dbReference>
<evidence type="ECO:0000256" key="1">
    <source>
        <dbReference type="PROSITE-ProRule" id="PRU00110"/>
    </source>
</evidence>
<dbReference type="GO" id="GO:0043424">
    <property type="term" value="F:protein histidine kinase binding"/>
    <property type="evidence" value="ECO:0007669"/>
    <property type="project" value="InterPro"/>
</dbReference>
<dbReference type="EMBL" id="JAPQKT010000009">
    <property type="protein sequence ID" value="KAJ5221505.1"/>
    <property type="molecule type" value="Genomic_DNA"/>
</dbReference>
<dbReference type="GO" id="GO:0005634">
    <property type="term" value="C:nucleus"/>
    <property type="evidence" value="ECO:0007669"/>
    <property type="project" value="TreeGrafter"/>
</dbReference>
<name>A0A9W9NKD5_PENCI</name>
<dbReference type="GO" id="GO:0000160">
    <property type="term" value="P:phosphorelay signal transduction system"/>
    <property type="evidence" value="ECO:0007669"/>
    <property type="project" value="InterPro"/>
</dbReference>
<reference evidence="4" key="2">
    <citation type="journal article" date="2023" name="IMA Fungus">
        <title>Comparative genomic study of the Penicillium genus elucidates a diverse pangenome and 15 lateral gene transfer events.</title>
        <authorList>
            <person name="Petersen C."/>
            <person name="Sorensen T."/>
            <person name="Nielsen M.R."/>
            <person name="Sondergaard T.E."/>
            <person name="Sorensen J.L."/>
            <person name="Fitzpatrick D.A."/>
            <person name="Frisvad J.C."/>
            <person name="Nielsen K.L."/>
        </authorList>
    </citation>
    <scope>NUCLEOTIDE SEQUENCE</scope>
    <source>
        <strain evidence="4">IBT 23319</strain>
    </source>
</reference>
<proteinExistence type="predicted"/>
<dbReference type="GO" id="GO:0005737">
    <property type="term" value="C:cytoplasm"/>
    <property type="evidence" value="ECO:0007669"/>
    <property type="project" value="TreeGrafter"/>
</dbReference>
<evidence type="ECO:0000313" key="5">
    <source>
        <dbReference type="Proteomes" id="UP001147733"/>
    </source>
</evidence>
<comment type="caution">
    <text evidence="4">The sequence shown here is derived from an EMBL/GenBank/DDBJ whole genome shotgun (WGS) entry which is preliminary data.</text>
</comment>
<evidence type="ECO:0000313" key="4">
    <source>
        <dbReference type="EMBL" id="KAJ5221505.1"/>
    </source>
</evidence>
<feature type="region of interest" description="Disordered" evidence="2">
    <location>
        <begin position="152"/>
        <end position="200"/>
    </location>
</feature>
<feature type="compositionally biased region" description="Basic and acidic residues" evidence="2">
    <location>
        <begin position="1"/>
        <end position="11"/>
    </location>
</feature>
<evidence type="ECO:0000256" key="2">
    <source>
        <dbReference type="SAM" id="MobiDB-lite"/>
    </source>
</evidence>
<dbReference type="InterPro" id="IPR008207">
    <property type="entry name" value="Sig_transdc_His_kin_Hpt_dom"/>
</dbReference>
<dbReference type="InterPro" id="IPR036641">
    <property type="entry name" value="HPT_dom_sf"/>
</dbReference>
<dbReference type="GeneID" id="81388464"/>
<dbReference type="RefSeq" id="XP_056496428.1">
    <property type="nucleotide sequence ID" value="XM_056649297.1"/>
</dbReference>
<dbReference type="Gene3D" id="1.20.120.160">
    <property type="entry name" value="HPT domain"/>
    <property type="match status" value="1"/>
</dbReference>
<dbReference type="GO" id="GO:0009927">
    <property type="term" value="F:histidine phosphotransfer kinase activity"/>
    <property type="evidence" value="ECO:0007669"/>
    <property type="project" value="InterPro"/>
</dbReference>
<organism evidence="4 5">
    <name type="scientific">Penicillium citrinum</name>
    <dbReference type="NCBI Taxonomy" id="5077"/>
    <lineage>
        <taxon>Eukaryota</taxon>
        <taxon>Fungi</taxon>
        <taxon>Dikarya</taxon>
        <taxon>Ascomycota</taxon>
        <taxon>Pezizomycotina</taxon>
        <taxon>Eurotiomycetes</taxon>
        <taxon>Eurotiomycetidae</taxon>
        <taxon>Eurotiales</taxon>
        <taxon>Aspergillaceae</taxon>
        <taxon>Penicillium</taxon>
    </lineage>
</organism>
<dbReference type="FunFam" id="1.20.120.160:FF:000007">
    <property type="entry name" value="Multistep phosphorelay regulator 1"/>
    <property type="match status" value="1"/>
</dbReference>
<dbReference type="Proteomes" id="UP001147733">
    <property type="component" value="Unassembled WGS sequence"/>
</dbReference>
<feature type="domain" description="HPt" evidence="3">
    <location>
        <begin position="41"/>
        <end position="147"/>
    </location>
</feature>
<keyword evidence="5" id="KW-1185">Reference proteome</keyword>
<dbReference type="AlphaFoldDB" id="A0A9W9NKD5"/>
<dbReference type="CDD" id="cd00088">
    <property type="entry name" value="HPT"/>
    <property type="match status" value="1"/>
</dbReference>
<evidence type="ECO:0000259" key="3">
    <source>
        <dbReference type="PROSITE" id="PS50894"/>
    </source>
</evidence>
<dbReference type="SUPFAM" id="SSF47226">
    <property type="entry name" value="Histidine-containing phosphotransfer domain, HPT domain"/>
    <property type="match status" value="1"/>
</dbReference>
<reference evidence="4" key="1">
    <citation type="submission" date="2022-11" db="EMBL/GenBank/DDBJ databases">
        <authorList>
            <person name="Petersen C."/>
        </authorList>
    </citation>
    <scope>NUCLEOTIDE SEQUENCE</scope>
    <source>
        <strain evidence="4">IBT 23319</strain>
    </source>
</reference>
<feature type="region of interest" description="Disordered" evidence="2">
    <location>
        <begin position="1"/>
        <end position="24"/>
    </location>
</feature>
<dbReference type="OrthoDB" id="1673781at2759"/>